<organism evidence="2 3">
    <name type="scientific">Nocardia amamiensis</name>
    <dbReference type="NCBI Taxonomy" id="404578"/>
    <lineage>
        <taxon>Bacteria</taxon>
        <taxon>Bacillati</taxon>
        <taxon>Actinomycetota</taxon>
        <taxon>Actinomycetes</taxon>
        <taxon>Mycobacteriales</taxon>
        <taxon>Nocardiaceae</taxon>
        <taxon>Nocardia</taxon>
    </lineage>
</organism>
<reference evidence="2 3" key="1">
    <citation type="submission" date="2020-10" db="EMBL/GenBank/DDBJ databases">
        <title>Identification of Nocardia species via Next-generation sequencing and recognition of intraspecies genetic diversity.</title>
        <authorList>
            <person name="Li P."/>
            <person name="Li P."/>
            <person name="Lu B."/>
        </authorList>
    </citation>
    <scope>NUCLEOTIDE SEQUENCE [LARGE SCALE GENOMIC DNA]</scope>
    <source>
        <strain evidence="2 3">BJ06-0157</strain>
    </source>
</reference>
<dbReference type="EMBL" id="JADLQX010000052">
    <property type="protein sequence ID" value="MBF6302706.1"/>
    <property type="molecule type" value="Genomic_DNA"/>
</dbReference>
<dbReference type="RefSeq" id="WP_195133887.1">
    <property type="nucleotide sequence ID" value="NZ_JADLQX010000052.1"/>
</dbReference>
<feature type="region of interest" description="Disordered" evidence="1">
    <location>
        <begin position="124"/>
        <end position="151"/>
    </location>
</feature>
<accession>A0ABS0D1N9</accession>
<evidence type="ECO:0000313" key="2">
    <source>
        <dbReference type="EMBL" id="MBF6302706.1"/>
    </source>
</evidence>
<sequence>MADTQSDAAGGRRWSRVNFSCSDEVWSTAKKKWQKQIRQYPTWTRWLEAAFAEKTARKRAELGMTEFEPAPDRLPPGRRIPPEQAGTRPRRSFSCDVQVWDHARDTWWAEAELYPAWSDWAEEAVQEKVDSDEPAVPTGSTDKDRVASKTS</sequence>
<name>A0ABS0D1N9_9NOCA</name>
<keyword evidence="3" id="KW-1185">Reference proteome</keyword>
<feature type="compositionally biased region" description="Basic and acidic residues" evidence="1">
    <location>
        <begin position="141"/>
        <end position="151"/>
    </location>
</feature>
<evidence type="ECO:0000313" key="3">
    <source>
        <dbReference type="Proteomes" id="UP000702209"/>
    </source>
</evidence>
<proteinExistence type="predicted"/>
<feature type="region of interest" description="Disordered" evidence="1">
    <location>
        <begin position="63"/>
        <end position="93"/>
    </location>
</feature>
<dbReference type="Proteomes" id="UP000702209">
    <property type="component" value="Unassembled WGS sequence"/>
</dbReference>
<protein>
    <submittedName>
        <fullName evidence="2">Uncharacterized protein</fullName>
    </submittedName>
</protein>
<comment type="caution">
    <text evidence="2">The sequence shown here is derived from an EMBL/GenBank/DDBJ whole genome shotgun (WGS) entry which is preliminary data.</text>
</comment>
<evidence type="ECO:0000256" key="1">
    <source>
        <dbReference type="SAM" id="MobiDB-lite"/>
    </source>
</evidence>
<gene>
    <name evidence="2" type="ORF">IU459_35015</name>
</gene>